<proteinExistence type="predicted"/>
<feature type="region of interest" description="Disordered" evidence="1">
    <location>
        <begin position="64"/>
        <end position="89"/>
    </location>
</feature>
<accession>A0A8X6V0G0</accession>
<keyword evidence="3" id="KW-1185">Reference proteome</keyword>
<protein>
    <submittedName>
        <fullName evidence="2">Uncharacterized protein</fullName>
    </submittedName>
</protein>
<organism evidence="2 3">
    <name type="scientific">Trichonephila clavipes</name>
    <name type="common">Golden silk orbweaver</name>
    <name type="synonym">Nephila clavipes</name>
    <dbReference type="NCBI Taxonomy" id="2585209"/>
    <lineage>
        <taxon>Eukaryota</taxon>
        <taxon>Metazoa</taxon>
        <taxon>Ecdysozoa</taxon>
        <taxon>Arthropoda</taxon>
        <taxon>Chelicerata</taxon>
        <taxon>Arachnida</taxon>
        <taxon>Araneae</taxon>
        <taxon>Araneomorphae</taxon>
        <taxon>Entelegynae</taxon>
        <taxon>Araneoidea</taxon>
        <taxon>Nephilidae</taxon>
        <taxon>Trichonephila</taxon>
    </lineage>
</organism>
<evidence type="ECO:0000256" key="1">
    <source>
        <dbReference type="SAM" id="MobiDB-lite"/>
    </source>
</evidence>
<gene>
    <name evidence="2" type="ORF">TNCV_3848031</name>
</gene>
<name>A0A8X6V0G0_TRICX</name>
<dbReference type="Proteomes" id="UP000887159">
    <property type="component" value="Unassembled WGS sequence"/>
</dbReference>
<reference evidence="2" key="1">
    <citation type="submission" date="2020-08" db="EMBL/GenBank/DDBJ databases">
        <title>Multicomponent nature underlies the extraordinary mechanical properties of spider dragline silk.</title>
        <authorList>
            <person name="Kono N."/>
            <person name="Nakamura H."/>
            <person name="Mori M."/>
            <person name="Yoshida Y."/>
            <person name="Ohtoshi R."/>
            <person name="Malay A.D."/>
            <person name="Moran D.A.P."/>
            <person name="Tomita M."/>
            <person name="Numata K."/>
            <person name="Arakawa K."/>
        </authorList>
    </citation>
    <scope>NUCLEOTIDE SEQUENCE</scope>
</reference>
<dbReference type="EMBL" id="BMAU01021094">
    <property type="protein sequence ID" value="GFX90228.1"/>
    <property type="molecule type" value="Genomic_DNA"/>
</dbReference>
<sequence length="89" mass="9740">MVLTVRRSPELIGTIAKWENRKDIFETLTYSHVRDLELDVIAGFLFFVGGDCCILVEVDATPSAGESNLRKCGGSSGSESVSKESSRTR</sequence>
<comment type="caution">
    <text evidence="2">The sequence shown here is derived from an EMBL/GenBank/DDBJ whole genome shotgun (WGS) entry which is preliminary data.</text>
</comment>
<evidence type="ECO:0000313" key="2">
    <source>
        <dbReference type="EMBL" id="GFX90228.1"/>
    </source>
</evidence>
<dbReference type="AlphaFoldDB" id="A0A8X6V0G0"/>
<evidence type="ECO:0000313" key="3">
    <source>
        <dbReference type="Proteomes" id="UP000887159"/>
    </source>
</evidence>